<reference evidence="2 3" key="1">
    <citation type="journal article" date="2010" name="Nat. Biotechnol.">
        <title>Genome sequence of the model mushroom Schizophyllum commune.</title>
        <authorList>
            <person name="Ohm R.A."/>
            <person name="de Jong J.F."/>
            <person name="Lugones L.G."/>
            <person name="Aerts A."/>
            <person name="Kothe E."/>
            <person name="Stajich J.E."/>
            <person name="de Vries R.P."/>
            <person name="Record E."/>
            <person name="Levasseur A."/>
            <person name="Baker S.E."/>
            <person name="Bartholomew K.A."/>
            <person name="Coutinho P.M."/>
            <person name="Erdmann S."/>
            <person name="Fowler T.J."/>
            <person name="Gathman A.C."/>
            <person name="Lombard V."/>
            <person name="Henrissat B."/>
            <person name="Knabe N."/>
            <person name="Kuees U."/>
            <person name="Lilly W.W."/>
            <person name="Lindquist E."/>
            <person name="Lucas S."/>
            <person name="Magnuson J.K."/>
            <person name="Piumi F."/>
            <person name="Raudaskoski M."/>
            <person name="Salamov A."/>
            <person name="Schmutz J."/>
            <person name="Schwarze F.W.M.R."/>
            <person name="vanKuyk P.A."/>
            <person name="Horton J.S."/>
            <person name="Grigoriev I.V."/>
            <person name="Woesten H.A.B."/>
        </authorList>
    </citation>
    <scope>NUCLEOTIDE SEQUENCE [LARGE SCALE GENOMIC DNA]</scope>
    <source>
        <strain evidence="3">H4-8 / FGSC 9210</strain>
    </source>
</reference>
<feature type="compositionally biased region" description="Polar residues" evidence="1">
    <location>
        <begin position="127"/>
        <end position="140"/>
    </location>
</feature>
<dbReference type="GeneID" id="9588530"/>
<sequence>MSASARLNFEIMKARYDETLDISHDDLLASIDTSYIHPGLAYDVDNVHYQIYKQRLQEEQLARELEAACAIGVKDATQQLHDGPSNHNNTTGGRSRAAPRRVPARKVHKHTNALDSSSDESDSEGSTFSPVGSPCTSRGSTPEREDPYEDPLSPEAQRMFLLIATSGILHLDDQWGGSTHKEVDYNPFLRDAEWYTNQEREDDEFFTIYGDNGYEERINLSAEERRRERRASQTARHERVAKRKAGAPYARPTNRQSARQRCSV</sequence>
<dbReference type="AlphaFoldDB" id="D8QA55"/>
<dbReference type="EMBL" id="GL377308">
    <property type="protein sequence ID" value="EFI95775.1"/>
    <property type="molecule type" value="Genomic_DNA"/>
</dbReference>
<dbReference type="RefSeq" id="XP_003030678.1">
    <property type="nucleotide sequence ID" value="XM_003030632.1"/>
</dbReference>
<evidence type="ECO:0000313" key="2">
    <source>
        <dbReference type="EMBL" id="EFI95775.1"/>
    </source>
</evidence>
<feature type="compositionally biased region" description="Polar residues" evidence="1">
    <location>
        <begin position="253"/>
        <end position="264"/>
    </location>
</feature>
<dbReference type="KEGG" id="scm:SCHCO_02630966"/>
<protein>
    <submittedName>
        <fullName evidence="2">Uncharacterized protein</fullName>
    </submittedName>
</protein>
<name>D8QA55_SCHCM</name>
<dbReference type="VEuPathDB" id="FungiDB:SCHCODRAFT_02630966"/>
<organism evidence="3">
    <name type="scientific">Schizophyllum commune (strain H4-8 / FGSC 9210)</name>
    <name type="common">Split gill fungus</name>
    <dbReference type="NCBI Taxonomy" id="578458"/>
    <lineage>
        <taxon>Eukaryota</taxon>
        <taxon>Fungi</taxon>
        <taxon>Dikarya</taxon>
        <taxon>Basidiomycota</taxon>
        <taxon>Agaricomycotina</taxon>
        <taxon>Agaricomycetes</taxon>
        <taxon>Agaricomycetidae</taxon>
        <taxon>Agaricales</taxon>
        <taxon>Schizophyllaceae</taxon>
        <taxon>Schizophyllum</taxon>
    </lineage>
</organism>
<dbReference type="Proteomes" id="UP000007431">
    <property type="component" value="Unassembled WGS sequence"/>
</dbReference>
<dbReference type="InParanoid" id="D8QA55"/>
<gene>
    <name evidence="2" type="ORF">SCHCODRAFT_236160</name>
</gene>
<feature type="region of interest" description="Disordered" evidence="1">
    <location>
        <begin position="223"/>
        <end position="264"/>
    </location>
</feature>
<dbReference type="HOGENOM" id="CLU_1054327_0_0_1"/>
<evidence type="ECO:0000256" key="1">
    <source>
        <dbReference type="SAM" id="MobiDB-lite"/>
    </source>
</evidence>
<proteinExistence type="predicted"/>
<feature type="compositionally biased region" description="Basic residues" evidence="1">
    <location>
        <begin position="97"/>
        <end position="111"/>
    </location>
</feature>
<accession>D8QA55</accession>
<keyword evidence="3" id="KW-1185">Reference proteome</keyword>
<feature type="region of interest" description="Disordered" evidence="1">
    <location>
        <begin position="78"/>
        <end position="151"/>
    </location>
</feature>
<feature type="compositionally biased region" description="Polar residues" evidence="1">
    <location>
        <begin position="78"/>
        <end position="93"/>
    </location>
</feature>
<evidence type="ECO:0000313" key="3">
    <source>
        <dbReference type="Proteomes" id="UP000007431"/>
    </source>
</evidence>
<dbReference type="OrthoDB" id="2951625at2759"/>